<feature type="chain" id="PRO_5001800106" evidence="1">
    <location>
        <begin position="20"/>
        <end position="220"/>
    </location>
</feature>
<dbReference type="EMBL" id="JMCB01000001">
    <property type="protein sequence ID" value="KFE72290.1"/>
    <property type="molecule type" value="Genomic_DNA"/>
</dbReference>
<feature type="signal peptide" evidence="1">
    <location>
        <begin position="1"/>
        <end position="19"/>
    </location>
</feature>
<dbReference type="RefSeq" id="WP_044181423.1">
    <property type="nucleotide sequence ID" value="NZ_JMCB01000001.1"/>
</dbReference>
<evidence type="ECO:0000256" key="1">
    <source>
        <dbReference type="SAM" id="SignalP"/>
    </source>
</evidence>
<protein>
    <submittedName>
        <fullName evidence="2">Uncharacterized protein</fullName>
    </submittedName>
</protein>
<dbReference type="Proteomes" id="UP000028725">
    <property type="component" value="Unassembled WGS sequence"/>
</dbReference>
<proteinExistence type="predicted"/>
<dbReference type="STRING" id="394096.DB31_0552"/>
<organism evidence="2 3">
    <name type="scientific">Hyalangium minutum</name>
    <dbReference type="NCBI Taxonomy" id="394096"/>
    <lineage>
        <taxon>Bacteria</taxon>
        <taxon>Pseudomonadati</taxon>
        <taxon>Myxococcota</taxon>
        <taxon>Myxococcia</taxon>
        <taxon>Myxococcales</taxon>
        <taxon>Cystobacterineae</taxon>
        <taxon>Archangiaceae</taxon>
        <taxon>Hyalangium</taxon>
    </lineage>
</organism>
<name>A0A085WX77_9BACT</name>
<accession>A0A085WX77</accession>
<reference evidence="2 3" key="1">
    <citation type="submission" date="2014-04" db="EMBL/GenBank/DDBJ databases">
        <title>Genome assembly of Hyalangium minutum DSM 14724.</title>
        <authorList>
            <person name="Sharma G."/>
            <person name="Subramanian S."/>
        </authorList>
    </citation>
    <scope>NUCLEOTIDE SEQUENCE [LARGE SCALE GENOMIC DNA]</scope>
    <source>
        <strain evidence="2 3">DSM 14724</strain>
    </source>
</reference>
<dbReference type="AlphaFoldDB" id="A0A085WX77"/>
<dbReference type="PATRIC" id="fig|394096.3.peg.546"/>
<sequence length="220" mass="23827">MLSALLVLAVAAAPAKASAPPPEDPLQWQVPGQVSVVEVPAKMDVGGIPVRFRVVTSKEKVEFLLRHFGQAFADAGFYIERKQQRLAPQPHLTALNTRTLTSYTVILTPQAGGLTEVVVGEARLGARRPTAPPSVPVYPGAKNLLQADFEGAQTLGYEVQAPAAEVKAWYQEQLSRAGYRAEEPFVFRKKAQEVRVEVTPHAGSLHVLLFLRTAGEAPSK</sequence>
<gene>
    <name evidence="2" type="ORF">DB31_0552</name>
</gene>
<keyword evidence="1" id="KW-0732">Signal</keyword>
<dbReference type="OrthoDB" id="5523774at2"/>
<evidence type="ECO:0000313" key="2">
    <source>
        <dbReference type="EMBL" id="KFE72290.1"/>
    </source>
</evidence>
<evidence type="ECO:0000313" key="3">
    <source>
        <dbReference type="Proteomes" id="UP000028725"/>
    </source>
</evidence>
<keyword evidence="3" id="KW-1185">Reference proteome</keyword>
<comment type="caution">
    <text evidence="2">The sequence shown here is derived from an EMBL/GenBank/DDBJ whole genome shotgun (WGS) entry which is preliminary data.</text>
</comment>